<feature type="compositionally biased region" description="Basic residues" evidence="8">
    <location>
        <begin position="531"/>
        <end position="542"/>
    </location>
</feature>
<evidence type="ECO:0000256" key="6">
    <source>
        <dbReference type="ARBA" id="ARBA00029455"/>
    </source>
</evidence>
<organism evidence="9">
    <name type="scientific">Menopon gallinae</name>
    <name type="common">poultry shaft louse</name>
    <dbReference type="NCBI Taxonomy" id="328185"/>
    <lineage>
        <taxon>Eukaryota</taxon>
        <taxon>Metazoa</taxon>
        <taxon>Ecdysozoa</taxon>
        <taxon>Arthropoda</taxon>
        <taxon>Hexapoda</taxon>
        <taxon>Insecta</taxon>
        <taxon>Pterygota</taxon>
        <taxon>Neoptera</taxon>
        <taxon>Paraneoptera</taxon>
        <taxon>Psocodea</taxon>
        <taxon>Troctomorpha</taxon>
        <taxon>Phthiraptera</taxon>
        <taxon>Amblycera</taxon>
        <taxon>Menoponidae</taxon>
        <taxon>Menopon</taxon>
    </lineage>
</organism>
<feature type="compositionally biased region" description="Acidic residues" evidence="8">
    <location>
        <begin position="121"/>
        <end position="169"/>
    </location>
</feature>
<evidence type="ECO:0000256" key="1">
    <source>
        <dbReference type="ARBA" id="ARBA00004604"/>
    </source>
</evidence>
<feature type="compositionally biased region" description="Acidic residues" evidence="8">
    <location>
        <begin position="284"/>
        <end position="295"/>
    </location>
</feature>
<keyword evidence="5 7" id="KW-0687">Ribonucleoprotein</keyword>
<feature type="region of interest" description="Disordered" evidence="8">
    <location>
        <begin position="109"/>
        <end position="175"/>
    </location>
</feature>
<dbReference type="Pfam" id="PF04006">
    <property type="entry name" value="Mpp10"/>
    <property type="match status" value="1"/>
</dbReference>
<feature type="compositionally biased region" description="Basic and acidic residues" evidence="8">
    <location>
        <begin position="508"/>
        <end position="530"/>
    </location>
</feature>
<dbReference type="PANTHER" id="PTHR17039:SF0">
    <property type="entry name" value="U3 SMALL NUCLEOLAR RIBONUCLEOPROTEIN PROTEIN MPP10"/>
    <property type="match status" value="1"/>
</dbReference>
<evidence type="ECO:0000256" key="4">
    <source>
        <dbReference type="ARBA" id="ARBA00023242"/>
    </source>
</evidence>
<keyword evidence="3 7" id="KW-0698">rRNA processing</keyword>
<feature type="compositionally biased region" description="Basic and acidic residues" evidence="8">
    <location>
        <begin position="273"/>
        <end position="283"/>
    </location>
</feature>
<dbReference type="GO" id="GO:0034457">
    <property type="term" value="C:Mpp10 complex"/>
    <property type="evidence" value="ECO:0007669"/>
    <property type="project" value="UniProtKB-UniRule"/>
</dbReference>
<dbReference type="EMBL" id="JARGDH010000001">
    <property type="protein sequence ID" value="KAL0278481.1"/>
    <property type="molecule type" value="Genomic_DNA"/>
</dbReference>
<accession>A0AAW2I9D6</accession>
<dbReference type="GO" id="GO:0006364">
    <property type="term" value="P:rRNA processing"/>
    <property type="evidence" value="ECO:0007669"/>
    <property type="project" value="UniProtKB-KW"/>
</dbReference>
<dbReference type="AlphaFoldDB" id="A0AAW2I9D6"/>
<dbReference type="PANTHER" id="PTHR17039">
    <property type="entry name" value="U3 SMALL NUCLEOLAR RIBONUCLEOPROTEIN PROTEIN MPP10"/>
    <property type="match status" value="1"/>
</dbReference>
<feature type="region of interest" description="Disordered" evidence="8">
    <location>
        <begin position="506"/>
        <end position="569"/>
    </location>
</feature>
<dbReference type="GO" id="GO:0032040">
    <property type="term" value="C:small-subunit processome"/>
    <property type="evidence" value="ECO:0007669"/>
    <property type="project" value="TreeGrafter"/>
</dbReference>
<comment type="subcellular location">
    <subcellularLocation>
        <location evidence="1 7">Nucleus</location>
        <location evidence="1 7">Nucleolus</location>
    </subcellularLocation>
</comment>
<comment type="caution">
    <text evidence="9">The sequence shown here is derived from an EMBL/GenBank/DDBJ whole genome shotgun (WGS) entry which is preliminary data.</text>
</comment>
<evidence type="ECO:0000256" key="7">
    <source>
        <dbReference type="PIRNR" id="PIRNR017300"/>
    </source>
</evidence>
<evidence type="ECO:0000256" key="8">
    <source>
        <dbReference type="SAM" id="MobiDB-lite"/>
    </source>
</evidence>
<keyword evidence="2 7" id="KW-0690">Ribosome biogenesis</keyword>
<dbReference type="InterPro" id="IPR012173">
    <property type="entry name" value="Mpp10"/>
</dbReference>
<dbReference type="PIRSF" id="PIRSF017300">
    <property type="entry name" value="snoRNP_Mpp10"/>
    <property type="match status" value="1"/>
</dbReference>
<proteinExistence type="inferred from homology"/>
<feature type="region of interest" description="Disordered" evidence="8">
    <location>
        <begin position="194"/>
        <end position="312"/>
    </location>
</feature>
<feature type="compositionally biased region" description="Acidic residues" evidence="8">
    <location>
        <begin position="206"/>
        <end position="221"/>
    </location>
</feature>
<evidence type="ECO:0000256" key="3">
    <source>
        <dbReference type="ARBA" id="ARBA00022552"/>
    </source>
</evidence>
<keyword evidence="4 7" id="KW-0539">Nucleus</keyword>
<feature type="compositionally biased region" description="Basic and acidic residues" evidence="8">
    <location>
        <begin position="543"/>
        <end position="564"/>
    </location>
</feature>
<protein>
    <recommendedName>
        <fullName evidence="7">U3 small nucleolar ribonucleoprotein protein MPP10</fullName>
    </recommendedName>
</protein>
<gene>
    <name evidence="9" type="ORF">PYX00_000295</name>
</gene>
<evidence type="ECO:0000313" key="9">
    <source>
        <dbReference type="EMBL" id="KAL0278481.1"/>
    </source>
</evidence>
<sequence>MMELQSVTDIIKQAEALTKSPENYLTAQEDVATEIRELTKKLYDFNKHSDSEKKNQQVLDELVIENLDEEQVWQQIELQNNFICKEFVADIAKFLVNRRNLILGSVDENEESGAVNGELHEDGDEDESGIGEEEADEDDDGEDSNLAISDEEENENDEEEEEEDDDSEDEKVKVKGKKSIVDDKFFKLSEMEEFLVAQEREKPKDDDDDDDEENEDEEIDLFDNLSSGSDEEKEGPHYNDFFDQPDDGTTKRKRKKDRKNTGDTFPSKKKVKFTLENDEKDGSDFDFDDDEEEEEDRKGDKQKDVGISSFEARQERLKSRIKALEEEALKEKPWQLKGEVTGTHRPQNSLLEEYVEFDTAARPPPVMTEKTTLKLEDIIIQRIKDKAWDDVERKIKPVEDPREYKKRLVLDQEKSKLSLAQIYEQEYLKQKEAKTGTAEDQPEKVPEEQIEINKMMKSLFAKLDALSNFHFTPKMVTTEVKVVSNLPAITVEEVAPVGTSDAALLAPEEIKSKPKGELIGKSERTKTDKKRERRVKKKRQGIKQKEVEKREKEKKTKVEKEKEFSKKKKISNKVMKKLGRNVSQVSENGDGKYIRSSNAFFSKLQDEVKSHIKTKSNSNNLDKAKKIDIKKLKL</sequence>
<name>A0AAW2I9D6_9NEOP</name>
<reference evidence="9" key="1">
    <citation type="journal article" date="2024" name="Gigascience">
        <title>Chromosome-level genome of the poultry shaft louse Menopon gallinae provides insight into the host-switching and adaptive evolution of parasitic lice.</title>
        <authorList>
            <person name="Xu Y."/>
            <person name="Ma L."/>
            <person name="Liu S."/>
            <person name="Liang Y."/>
            <person name="Liu Q."/>
            <person name="He Z."/>
            <person name="Tian L."/>
            <person name="Duan Y."/>
            <person name="Cai W."/>
            <person name="Li H."/>
            <person name="Song F."/>
        </authorList>
    </citation>
    <scope>NUCLEOTIDE SEQUENCE</scope>
    <source>
        <strain evidence="9">Cailab_2023a</strain>
    </source>
</reference>
<evidence type="ECO:0000256" key="2">
    <source>
        <dbReference type="ARBA" id="ARBA00022517"/>
    </source>
</evidence>
<comment type="function">
    <text evidence="7">Involved in nucleolar processing of pre-18S ribosomal RNA.</text>
</comment>
<comment type="similarity">
    <text evidence="6 7">Belongs to the MPP10 family.</text>
</comment>
<dbReference type="GO" id="GO:0005732">
    <property type="term" value="C:sno(s)RNA-containing ribonucleoprotein complex"/>
    <property type="evidence" value="ECO:0007669"/>
    <property type="project" value="UniProtKB-UniRule"/>
</dbReference>
<evidence type="ECO:0000256" key="5">
    <source>
        <dbReference type="ARBA" id="ARBA00023274"/>
    </source>
</evidence>